<dbReference type="PROSITE" id="PS50283">
    <property type="entry name" value="NA_SOLUT_SYMP_3"/>
    <property type="match status" value="1"/>
</dbReference>
<feature type="transmembrane region" description="Helical" evidence="8">
    <location>
        <begin position="225"/>
        <end position="245"/>
    </location>
</feature>
<feature type="transmembrane region" description="Helical" evidence="8">
    <location>
        <begin position="149"/>
        <end position="171"/>
    </location>
</feature>
<evidence type="ECO:0000256" key="1">
    <source>
        <dbReference type="ARBA" id="ARBA00004141"/>
    </source>
</evidence>
<protein>
    <submittedName>
        <fullName evidence="9">Putative urea active transporter 1</fullName>
    </submittedName>
</protein>
<comment type="caution">
    <text evidence="9">The sequence shown here is derived from an EMBL/GenBank/DDBJ whole genome shotgun (WGS) entry which is preliminary data.</text>
</comment>
<evidence type="ECO:0000256" key="5">
    <source>
        <dbReference type="ARBA" id="ARBA00022989"/>
    </source>
</evidence>
<feature type="transmembrane region" description="Helical" evidence="8">
    <location>
        <begin position="308"/>
        <end position="328"/>
    </location>
</feature>
<dbReference type="PANTHER" id="PTHR48086">
    <property type="entry name" value="SODIUM/PROLINE SYMPORTER-RELATED"/>
    <property type="match status" value="1"/>
</dbReference>
<dbReference type="Proteomes" id="UP000253472">
    <property type="component" value="Unassembled WGS sequence"/>
</dbReference>
<dbReference type="Gene3D" id="1.20.1730.10">
    <property type="entry name" value="Sodium/glucose cotransporter"/>
    <property type="match status" value="1"/>
</dbReference>
<evidence type="ECO:0000256" key="7">
    <source>
        <dbReference type="RuleBase" id="RU362091"/>
    </source>
</evidence>
<feature type="transmembrane region" description="Helical" evidence="8">
    <location>
        <begin position="6"/>
        <end position="27"/>
    </location>
</feature>
<evidence type="ECO:0000313" key="10">
    <source>
        <dbReference type="Proteomes" id="UP000253472"/>
    </source>
</evidence>
<feature type="transmembrane region" description="Helical" evidence="8">
    <location>
        <begin position="76"/>
        <end position="97"/>
    </location>
</feature>
<feature type="transmembrane region" description="Helical" evidence="8">
    <location>
        <begin position="257"/>
        <end position="283"/>
    </location>
</feature>
<reference evidence="9 10" key="1">
    <citation type="submission" date="2018-06" db="EMBL/GenBank/DDBJ databases">
        <title>Whole genome sequencing of Candida tropicalis (genome annotated by CSBL at Korea University).</title>
        <authorList>
            <person name="Ahn J."/>
        </authorList>
    </citation>
    <scope>NUCLEOTIDE SEQUENCE [LARGE SCALE GENOMIC DNA]</scope>
    <source>
        <strain evidence="9 10">ATCC 20962</strain>
    </source>
</reference>
<comment type="subcellular location">
    <subcellularLocation>
        <location evidence="1">Membrane</location>
        <topology evidence="1">Multi-pass membrane protein</topology>
    </subcellularLocation>
</comment>
<feature type="transmembrane region" description="Helical" evidence="8">
    <location>
        <begin position="118"/>
        <end position="137"/>
    </location>
</feature>
<proteinExistence type="inferred from homology"/>
<comment type="similarity">
    <text evidence="2 7">Belongs to the sodium:solute symporter (SSF) (TC 2.A.21) family.</text>
</comment>
<evidence type="ECO:0000256" key="8">
    <source>
        <dbReference type="SAM" id="Phobius"/>
    </source>
</evidence>
<keyword evidence="4 8" id="KW-0812">Transmembrane</keyword>
<keyword evidence="6 8" id="KW-0472">Membrane</keyword>
<feature type="transmembrane region" description="Helical" evidence="8">
    <location>
        <begin position="47"/>
        <end position="64"/>
    </location>
</feature>
<feature type="transmembrane region" description="Helical" evidence="8">
    <location>
        <begin position="375"/>
        <end position="395"/>
    </location>
</feature>
<feature type="transmembrane region" description="Helical" evidence="8">
    <location>
        <begin position="349"/>
        <end position="369"/>
    </location>
</feature>
<evidence type="ECO:0000256" key="3">
    <source>
        <dbReference type="ARBA" id="ARBA00022448"/>
    </source>
</evidence>
<dbReference type="EMBL" id="QLNQ01000021">
    <property type="protein sequence ID" value="RCK65091.1"/>
    <property type="molecule type" value="Genomic_DNA"/>
</dbReference>
<dbReference type="GO" id="GO:0015606">
    <property type="term" value="F:spermidine transmembrane transporter activity"/>
    <property type="evidence" value="ECO:0007669"/>
    <property type="project" value="TreeGrafter"/>
</dbReference>
<organism evidence="9 10">
    <name type="scientific">Candida viswanathii</name>
    <dbReference type="NCBI Taxonomy" id="5486"/>
    <lineage>
        <taxon>Eukaryota</taxon>
        <taxon>Fungi</taxon>
        <taxon>Dikarya</taxon>
        <taxon>Ascomycota</taxon>
        <taxon>Saccharomycotina</taxon>
        <taxon>Pichiomycetes</taxon>
        <taxon>Debaryomycetaceae</taxon>
        <taxon>Candida/Lodderomyces clade</taxon>
        <taxon>Candida</taxon>
    </lineage>
</organism>
<dbReference type="OrthoDB" id="6132759at2759"/>
<feature type="transmembrane region" description="Helical" evidence="8">
    <location>
        <begin position="183"/>
        <end position="205"/>
    </location>
</feature>
<evidence type="ECO:0000256" key="4">
    <source>
        <dbReference type="ARBA" id="ARBA00022692"/>
    </source>
</evidence>
<evidence type="ECO:0000256" key="2">
    <source>
        <dbReference type="ARBA" id="ARBA00006434"/>
    </source>
</evidence>
<keyword evidence="5 8" id="KW-1133">Transmembrane helix</keyword>
<feature type="transmembrane region" description="Helical" evidence="8">
    <location>
        <begin position="407"/>
        <end position="428"/>
    </location>
</feature>
<accession>A0A367YJ81</accession>
<gene>
    <name evidence="9" type="primary">dur3-1_0</name>
    <name evidence="9" type="ORF">Cantr_00603</name>
</gene>
<dbReference type="Pfam" id="PF00474">
    <property type="entry name" value="SSF"/>
    <property type="match status" value="1"/>
</dbReference>
<evidence type="ECO:0000256" key="6">
    <source>
        <dbReference type="ARBA" id="ARBA00023136"/>
    </source>
</evidence>
<name>A0A367YJ81_9ASCO</name>
<keyword evidence="10" id="KW-1185">Reference proteome</keyword>
<evidence type="ECO:0000313" key="9">
    <source>
        <dbReference type="EMBL" id="RCK65091.1"/>
    </source>
</evidence>
<dbReference type="InterPro" id="IPR001734">
    <property type="entry name" value="Na/solute_symporter"/>
</dbReference>
<keyword evidence="3" id="KW-0813">Transport</keyword>
<dbReference type="STRING" id="5486.A0A367YJ81"/>
<sequence length="530" mass="57880">MLSSQGNNAIIYLSYAFMLFTGLFLAWKFGSNKEFLAANGTQKGVPLALNFIASAMGVGILTTYSQIANIAGLHGLLVYTICGAIPILGFAFVGPIIRRRCPDGFILTEWVRHRFGRVTALYLSFFTCLTMFLFMIGELSAIRGAVQTLTGLNALGAVIVEVGVTTIYTFFGGFRVSFITDNFQGVCVLILLIICACGMGTYIHIDRDLIGPSGLLKGNKLGWQLVYILFVAILTNDCFMSGFWLRTFASRSDKDLWIGTSIAAVAVFVICTLVGVPGFLAVWSGDLQVGDDEGYNAFFILLAKMPNWLLAFVLIFCIVLSTCTFDSLQSAMVSTISNDVFRNKLHTHWVRGMLVLLMVPIVVLAVKVADNILQIYLIADLVSAAIIPSIFLGLADNYFWFLRGFDIMVGGLGALIAVFVFGTIYYHSANEGGKLLLIWNGIYDPEDWGAFGAFVIAPVGGLVFALLSAGARIAVLYLYSKATGKEFTALDRIETHFVNHDDGDDSSIKDGEPVEFIPVEEEPDKKATVY</sequence>
<dbReference type="InterPro" id="IPR050277">
    <property type="entry name" value="Sodium:Solute_Symporter"/>
</dbReference>
<dbReference type="AlphaFoldDB" id="A0A367YJ81"/>
<dbReference type="GO" id="GO:0005886">
    <property type="term" value="C:plasma membrane"/>
    <property type="evidence" value="ECO:0007669"/>
    <property type="project" value="TreeGrafter"/>
</dbReference>
<dbReference type="InterPro" id="IPR038377">
    <property type="entry name" value="Na/Glc_symporter_sf"/>
</dbReference>
<dbReference type="PANTHER" id="PTHR48086:SF10">
    <property type="entry name" value="AGR155CP"/>
    <property type="match status" value="1"/>
</dbReference>
<feature type="transmembrane region" description="Helical" evidence="8">
    <location>
        <begin position="448"/>
        <end position="479"/>
    </location>
</feature>